<protein>
    <submittedName>
        <fullName evidence="1">Putative translation initiation factor 5b eif-5b</fullName>
    </submittedName>
</protein>
<keyword evidence="1" id="KW-0396">Initiation factor</keyword>
<sequence>MLTKFREYGCSTSPGFTIDILFGWCLFLRSKGEQPVSTGLILVSRRCILCTNYRTDRDLRSATSVFSSLGAGLGCESVRLNIWPRHAIYMYVLPVHPVCAESPIPLHAAFRQFPGASASLLPLPPAYAVPRVLV</sequence>
<proteinExistence type="evidence at transcript level"/>
<dbReference type="GO" id="GO:0003743">
    <property type="term" value="F:translation initiation factor activity"/>
    <property type="evidence" value="ECO:0007669"/>
    <property type="project" value="UniProtKB-KW"/>
</dbReference>
<reference evidence="1" key="1">
    <citation type="submission" date="2012-12" db="EMBL/GenBank/DDBJ databases">
        <title>Identification and characterization of a phenylalanine ammonia-lyase gene family in Isatis indigotica Fort.</title>
        <authorList>
            <person name="Liu Q."/>
            <person name="Chen J."/>
            <person name="Zhou X."/>
            <person name="Di P."/>
            <person name="Xiao Y."/>
            <person name="Xuan H."/>
            <person name="Zhang L."/>
            <person name="Chen W."/>
        </authorList>
    </citation>
    <scope>NUCLEOTIDE SEQUENCE</scope>
    <source>
        <tissue evidence="1">Salivary gland</tissue>
    </source>
</reference>
<keyword evidence="1" id="KW-0648">Protein biosynthesis</keyword>
<accession>A0A0K8RIU9</accession>
<dbReference type="AlphaFoldDB" id="A0A0K8RIU9"/>
<organism evidence="1">
    <name type="scientific">Ixodes ricinus</name>
    <name type="common">Common tick</name>
    <name type="synonym">Acarus ricinus</name>
    <dbReference type="NCBI Taxonomy" id="34613"/>
    <lineage>
        <taxon>Eukaryota</taxon>
        <taxon>Metazoa</taxon>
        <taxon>Ecdysozoa</taxon>
        <taxon>Arthropoda</taxon>
        <taxon>Chelicerata</taxon>
        <taxon>Arachnida</taxon>
        <taxon>Acari</taxon>
        <taxon>Parasitiformes</taxon>
        <taxon>Ixodida</taxon>
        <taxon>Ixodoidea</taxon>
        <taxon>Ixodidae</taxon>
        <taxon>Ixodinae</taxon>
        <taxon>Ixodes</taxon>
    </lineage>
</organism>
<name>A0A0K8RIU9_IXORI</name>
<dbReference type="EMBL" id="GADI01003030">
    <property type="protein sequence ID" value="JAA70778.1"/>
    <property type="molecule type" value="mRNA"/>
</dbReference>
<evidence type="ECO:0000313" key="1">
    <source>
        <dbReference type="EMBL" id="JAA70778.1"/>
    </source>
</evidence>